<reference evidence="1 2" key="1">
    <citation type="submission" date="2020-08" db="EMBL/GenBank/DDBJ databases">
        <title>Sequencing the genomes of 1000 actinobacteria strains.</title>
        <authorList>
            <person name="Klenk H.-P."/>
        </authorList>
    </citation>
    <scope>NUCLEOTIDE SEQUENCE [LARGE SCALE GENOMIC DNA]</scope>
    <source>
        <strain evidence="1 2">DSM 43851</strain>
    </source>
</reference>
<evidence type="ECO:0000313" key="1">
    <source>
        <dbReference type="EMBL" id="MBB5897010.1"/>
    </source>
</evidence>
<proteinExistence type="predicted"/>
<evidence type="ECO:0000313" key="2">
    <source>
        <dbReference type="Proteomes" id="UP000585638"/>
    </source>
</evidence>
<comment type="caution">
    <text evidence="1">The sequence shown here is derived from an EMBL/GenBank/DDBJ whole genome shotgun (WGS) entry which is preliminary data.</text>
</comment>
<dbReference type="Proteomes" id="UP000585638">
    <property type="component" value="Unassembled WGS sequence"/>
</dbReference>
<dbReference type="RefSeq" id="WP_184869480.1">
    <property type="nucleotide sequence ID" value="NZ_BAAAWY010000011.1"/>
</dbReference>
<name>A0A7W9KQY8_9PSEU</name>
<keyword evidence="2" id="KW-1185">Reference proteome</keyword>
<dbReference type="AlphaFoldDB" id="A0A7W9KQY8"/>
<accession>A0A7W9KQY8</accession>
<protein>
    <submittedName>
        <fullName evidence="1">Uncharacterized protein</fullName>
    </submittedName>
</protein>
<dbReference type="EMBL" id="JACHIR010000002">
    <property type="protein sequence ID" value="MBB5897010.1"/>
    <property type="molecule type" value="Genomic_DNA"/>
</dbReference>
<sequence length="142" mass="16076">MSIWSEFDEHAHVYAPGVLSFIDTDGFPFSLRVRARQDREAGVFRFPLPEGTPAVDGPAWLLWHHHDALLDDHHVLAVKGKLVQDDGEWAVRPDRVFASGYGDMSKIGERTEAYLVSRGITERPEIPWDELKRIALKAKEAS</sequence>
<organism evidence="1 2">
    <name type="scientific">Kutzneria kofuensis</name>
    <dbReference type="NCBI Taxonomy" id="103725"/>
    <lineage>
        <taxon>Bacteria</taxon>
        <taxon>Bacillati</taxon>
        <taxon>Actinomycetota</taxon>
        <taxon>Actinomycetes</taxon>
        <taxon>Pseudonocardiales</taxon>
        <taxon>Pseudonocardiaceae</taxon>
        <taxon>Kutzneria</taxon>
    </lineage>
</organism>
<gene>
    <name evidence="1" type="ORF">BJ998_008269</name>
</gene>